<reference evidence="9" key="1">
    <citation type="submission" date="2025-08" db="UniProtKB">
        <authorList>
            <consortium name="RefSeq"/>
        </authorList>
    </citation>
    <scope>IDENTIFICATION</scope>
    <source>
        <tissue evidence="9">Skeletal muscle</tissue>
    </source>
</reference>
<name>A0A6I9YRG0_9SAUR</name>
<dbReference type="PROSITE" id="PS50835">
    <property type="entry name" value="IG_LIKE"/>
    <property type="match status" value="2"/>
</dbReference>
<dbReference type="SUPFAM" id="SSF48726">
    <property type="entry name" value="Immunoglobulin"/>
    <property type="match status" value="3"/>
</dbReference>
<feature type="domain" description="Ig-like" evidence="7">
    <location>
        <begin position="184"/>
        <end position="267"/>
    </location>
</feature>
<dbReference type="RefSeq" id="XP_013926519.1">
    <property type="nucleotide sequence ID" value="XM_014071044.1"/>
</dbReference>
<evidence type="ECO:0000256" key="6">
    <source>
        <dbReference type="SAM" id="Phobius"/>
    </source>
</evidence>
<accession>A0A6I9YRG0</accession>
<evidence type="ECO:0000256" key="1">
    <source>
        <dbReference type="ARBA" id="ARBA00022729"/>
    </source>
</evidence>
<keyword evidence="6" id="KW-0812">Transmembrane</keyword>
<feature type="transmembrane region" description="Helical" evidence="6">
    <location>
        <begin position="367"/>
        <end position="392"/>
    </location>
</feature>
<dbReference type="GeneID" id="106552704"/>
<evidence type="ECO:0000313" key="8">
    <source>
        <dbReference type="Proteomes" id="UP000504617"/>
    </source>
</evidence>
<proteinExistence type="inferred from homology"/>
<organism evidence="8 9">
    <name type="scientific">Thamnophis sirtalis</name>
    <dbReference type="NCBI Taxonomy" id="35019"/>
    <lineage>
        <taxon>Eukaryota</taxon>
        <taxon>Metazoa</taxon>
        <taxon>Chordata</taxon>
        <taxon>Craniata</taxon>
        <taxon>Vertebrata</taxon>
        <taxon>Euteleostomi</taxon>
        <taxon>Lepidosauria</taxon>
        <taxon>Squamata</taxon>
        <taxon>Bifurcata</taxon>
        <taxon>Unidentata</taxon>
        <taxon>Episquamata</taxon>
        <taxon>Toxicofera</taxon>
        <taxon>Serpentes</taxon>
        <taxon>Colubroidea</taxon>
        <taxon>Colubridae</taxon>
        <taxon>Natricinae</taxon>
        <taxon>Thamnophis</taxon>
    </lineage>
</organism>
<sequence>MELQMWDELNPSVFLPPLQILKHFLFLFLLFSVICCLRRERACFFLQYSIGFQAFILGSSFLLAQGQTTIFYDISILTNPPETLEGRTVNLSLKHKPANFAFCNWYRALDTKEHVIVTHYLPPLAGNTTGPSYTGREVAGFGCSLLIQKLTLNDSGDYVVTMNGPSVQGKGNVKIQVLEKLSKPILRPSESLVPENTRFTLNCSTSNSSTVSVTWSKDTKPFPTNVEFDHGKRILTLRNFQQSDAGKYTCTAQNLFSAATSNPSILTLAYGPRSAQLNQSGIIVQPLGSELVLQCSAESVPPATFEWFFNNTVKNGTDDTLNLHLKDWGEEGNYSCQATNPFTKRTTSASVYVKLTDESAIQPRMSVAVIAGTTIGSVAGVMLCVIVVYLLWTKASCWKAEQQVSNGNIPSAPGHNQLDKLEDANKRRTISSQKVT</sequence>
<feature type="transmembrane region" description="Helical" evidence="6">
    <location>
        <begin position="44"/>
        <end position="64"/>
    </location>
</feature>
<dbReference type="InterPro" id="IPR003599">
    <property type="entry name" value="Ig_sub"/>
</dbReference>
<dbReference type="Gene3D" id="2.60.40.10">
    <property type="entry name" value="Immunoglobulins"/>
    <property type="match status" value="3"/>
</dbReference>
<feature type="non-terminal residue" evidence="9">
    <location>
        <position position="436"/>
    </location>
</feature>
<dbReference type="InterPro" id="IPR013783">
    <property type="entry name" value="Ig-like_fold"/>
</dbReference>
<dbReference type="InterPro" id="IPR050831">
    <property type="entry name" value="CEA_cell_adhesion"/>
</dbReference>
<gene>
    <name evidence="9" type="primary">LOC106552704</name>
</gene>
<keyword evidence="2" id="KW-0325">Glycoprotein</keyword>
<dbReference type="SMART" id="SM00408">
    <property type="entry name" value="IGc2"/>
    <property type="match status" value="2"/>
</dbReference>
<evidence type="ECO:0000256" key="3">
    <source>
        <dbReference type="ARBA" id="ARBA00023319"/>
    </source>
</evidence>
<keyword evidence="6" id="KW-0472">Membrane</keyword>
<evidence type="ECO:0000259" key="7">
    <source>
        <dbReference type="PROSITE" id="PS50835"/>
    </source>
</evidence>
<dbReference type="CDD" id="cd00096">
    <property type="entry name" value="Ig"/>
    <property type="match status" value="1"/>
</dbReference>
<evidence type="ECO:0000313" key="9">
    <source>
        <dbReference type="RefSeq" id="XP_013926519.1"/>
    </source>
</evidence>
<feature type="domain" description="Ig-like" evidence="7">
    <location>
        <begin position="272"/>
        <end position="352"/>
    </location>
</feature>
<protein>
    <submittedName>
        <fullName evidence="9">Carcinoembryonic antigen-related cell adhesion molecule 16-like</fullName>
    </submittedName>
</protein>
<keyword evidence="8" id="KW-1185">Reference proteome</keyword>
<keyword evidence="6" id="KW-1133">Transmembrane helix</keyword>
<keyword evidence="3" id="KW-0393">Immunoglobulin domain</keyword>
<dbReference type="InterPro" id="IPR007110">
    <property type="entry name" value="Ig-like_dom"/>
</dbReference>
<dbReference type="AlphaFoldDB" id="A0A6I9YRG0"/>
<dbReference type="InterPro" id="IPR003598">
    <property type="entry name" value="Ig_sub2"/>
</dbReference>
<evidence type="ECO:0000256" key="2">
    <source>
        <dbReference type="ARBA" id="ARBA00023180"/>
    </source>
</evidence>
<comment type="similarity">
    <text evidence="4">Belongs to the immunoglobulin superfamily. CEA family.</text>
</comment>
<feature type="compositionally biased region" description="Basic and acidic residues" evidence="5">
    <location>
        <begin position="417"/>
        <end position="426"/>
    </location>
</feature>
<dbReference type="InterPro" id="IPR036179">
    <property type="entry name" value="Ig-like_dom_sf"/>
</dbReference>
<feature type="transmembrane region" description="Helical" evidence="6">
    <location>
        <begin position="20"/>
        <end position="37"/>
    </location>
</feature>
<keyword evidence="1" id="KW-0732">Signal</keyword>
<dbReference type="InterPro" id="IPR013106">
    <property type="entry name" value="Ig_V-set"/>
</dbReference>
<evidence type="ECO:0000256" key="5">
    <source>
        <dbReference type="SAM" id="MobiDB-lite"/>
    </source>
</evidence>
<dbReference type="Proteomes" id="UP000504617">
    <property type="component" value="Unplaced"/>
</dbReference>
<dbReference type="Pfam" id="PF07686">
    <property type="entry name" value="V-set"/>
    <property type="match status" value="1"/>
</dbReference>
<dbReference type="Pfam" id="PF13927">
    <property type="entry name" value="Ig_3"/>
    <property type="match status" value="2"/>
</dbReference>
<feature type="region of interest" description="Disordered" evidence="5">
    <location>
        <begin position="408"/>
        <end position="436"/>
    </location>
</feature>
<dbReference type="SMART" id="SM00409">
    <property type="entry name" value="IG"/>
    <property type="match status" value="3"/>
</dbReference>
<dbReference type="PANTHER" id="PTHR44427">
    <property type="entry name" value="CARCINOEMBRYONIC ANTIGEN-RELATED CELL ADHESION MOLECULE 19"/>
    <property type="match status" value="1"/>
</dbReference>
<dbReference type="KEGG" id="tsr:106552704"/>
<dbReference type="PANTHER" id="PTHR44427:SF1">
    <property type="entry name" value="CARCINOEMBRYONIC ANTIGEN-RELATED CELL ADHESION MOLECULE 1"/>
    <property type="match status" value="1"/>
</dbReference>
<dbReference type="OrthoDB" id="6159398at2759"/>
<evidence type="ECO:0000256" key="4">
    <source>
        <dbReference type="ARBA" id="ARBA00038222"/>
    </source>
</evidence>